<organism evidence="1 2">
    <name type="scientific">Jaapia argillacea MUCL 33604</name>
    <dbReference type="NCBI Taxonomy" id="933084"/>
    <lineage>
        <taxon>Eukaryota</taxon>
        <taxon>Fungi</taxon>
        <taxon>Dikarya</taxon>
        <taxon>Basidiomycota</taxon>
        <taxon>Agaricomycotina</taxon>
        <taxon>Agaricomycetes</taxon>
        <taxon>Agaricomycetidae</taxon>
        <taxon>Jaapiales</taxon>
        <taxon>Jaapiaceae</taxon>
        <taxon>Jaapia</taxon>
    </lineage>
</organism>
<dbReference type="Proteomes" id="UP000027265">
    <property type="component" value="Unassembled WGS sequence"/>
</dbReference>
<accession>A0A067PQH6</accession>
<dbReference type="HOGENOM" id="CLU_834361_0_0_1"/>
<gene>
    <name evidence="1" type="ORF">JAAARDRAFT_428820</name>
</gene>
<name>A0A067PQH6_9AGAM</name>
<evidence type="ECO:0000313" key="2">
    <source>
        <dbReference type="Proteomes" id="UP000027265"/>
    </source>
</evidence>
<proteinExistence type="predicted"/>
<evidence type="ECO:0008006" key="3">
    <source>
        <dbReference type="Google" id="ProtNLM"/>
    </source>
</evidence>
<evidence type="ECO:0000313" key="1">
    <source>
        <dbReference type="EMBL" id="KDQ53562.1"/>
    </source>
</evidence>
<dbReference type="AlphaFoldDB" id="A0A067PQH6"/>
<dbReference type="InParanoid" id="A0A067PQH6"/>
<sequence>MTPLSNLSAAFALPYELWCQIFIQLHNPAIPSQSYPLCLVSRTFNALSDPIRFRSILLHIDFSESGLKQMETFLDGLIARTSERRVLRDLFLVVRNSQAESTPLSPGEIVRNRLSWMALHRKLSECWNGILCLTRHSLKTLTIYLGAYAMAPRIYKLTLPHLLELRLYISINQSHSTVFGHSSDSSLSIFNAPSKHPTFPSLRTLNLIYPGGFSERHLANSIIRNSPSTAPALDLLKLRADHTSLPSLDILRLSLGAKLGRSVNPDSSRFEFPQSLRRIEVEAVFVVERVRDHRYGYPAQLEENLGEVGLFCKTSWRGEAEGVVDLEEAKFDWNDKVLTK</sequence>
<dbReference type="EMBL" id="KL197733">
    <property type="protein sequence ID" value="KDQ53562.1"/>
    <property type="molecule type" value="Genomic_DNA"/>
</dbReference>
<protein>
    <recommendedName>
        <fullName evidence="3">F-box domain-containing protein</fullName>
    </recommendedName>
</protein>
<reference evidence="2" key="1">
    <citation type="journal article" date="2014" name="Proc. Natl. Acad. Sci. U.S.A.">
        <title>Extensive sampling of basidiomycete genomes demonstrates inadequacy of the white-rot/brown-rot paradigm for wood decay fungi.</title>
        <authorList>
            <person name="Riley R."/>
            <person name="Salamov A.A."/>
            <person name="Brown D.W."/>
            <person name="Nagy L.G."/>
            <person name="Floudas D."/>
            <person name="Held B.W."/>
            <person name="Levasseur A."/>
            <person name="Lombard V."/>
            <person name="Morin E."/>
            <person name="Otillar R."/>
            <person name="Lindquist E.A."/>
            <person name="Sun H."/>
            <person name="LaButti K.M."/>
            <person name="Schmutz J."/>
            <person name="Jabbour D."/>
            <person name="Luo H."/>
            <person name="Baker S.E."/>
            <person name="Pisabarro A.G."/>
            <person name="Walton J.D."/>
            <person name="Blanchette R.A."/>
            <person name="Henrissat B."/>
            <person name="Martin F."/>
            <person name="Cullen D."/>
            <person name="Hibbett D.S."/>
            <person name="Grigoriev I.V."/>
        </authorList>
    </citation>
    <scope>NUCLEOTIDE SEQUENCE [LARGE SCALE GENOMIC DNA]</scope>
    <source>
        <strain evidence="2">MUCL 33604</strain>
    </source>
</reference>
<keyword evidence="2" id="KW-1185">Reference proteome</keyword>